<feature type="compositionally biased region" description="Low complexity" evidence="2">
    <location>
        <begin position="96"/>
        <end position="117"/>
    </location>
</feature>
<feature type="compositionally biased region" description="Polar residues" evidence="2">
    <location>
        <begin position="195"/>
        <end position="212"/>
    </location>
</feature>
<evidence type="ECO:0000256" key="2">
    <source>
        <dbReference type="SAM" id="MobiDB-lite"/>
    </source>
</evidence>
<feature type="repeat" description="TPR" evidence="1">
    <location>
        <begin position="321"/>
        <end position="354"/>
    </location>
</feature>
<evidence type="ECO:0000256" key="1">
    <source>
        <dbReference type="PROSITE-ProRule" id="PRU00339"/>
    </source>
</evidence>
<dbReference type="InterPro" id="IPR019734">
    <property type="entry name" value="TPR_rpt"/>
</dbReference>
<evidence type="ECO:0008006" key="5">
    <source>
        <dbReference type="Google" id="ProtNLM"/>
    </source>
</evidence>
<feature type="compositionally biased region" description="Basic and acidic residues" evidence="2">
    <location>
        <begin position="173"/>
        <end position="182"/>
    </location>
</feature>
<accession>A0A2N1PSM7</accession>
<keyword evidence="1" id="KW-0802">TPR repeat</keyword>
<reference evidence="3 4" key="1">
    <citation type="journal article" date="2017" name="ISME J.">
        <title>Potential for microbial H2 and metal transformations associated with novel bacteria and archaea in deep terrestrial subsurface sediments.</title>
        <authorList>
            <person name="Hernsdorf A.W."/>
            <person name="Amano Y."/>
            <person name="Miyakawa K."/>
            <person name="Ise K."/>
            <person name="Suzuki Y."/>
            <person name="Anantharaman K."/>
            <person name="Probst A."/>
            <person name="Burstein D."/>
            <person name="Thomas B.C."/>
            <person name="Banfield J.F."/>
        </authorList>
    </citation>
    <scope>NUCLEOTIDE SEQUENCE [LARGE SCALE GENOMIC DNA]</scope>
    <source>
        <strain evidence="3">HGW-Wallbacteria-1</strain>
    </source>
</reference>
<dbReference type="EMBL" id="PGXC01000003">
    <property type="protein sequence ID" value="PKK91344.1"/>
    <property type="molecule type" value="Genomic_DNA"/>
</dbReference>
<dbReference type="Proteomes" id="UP000233256">
    <property type="component" value="Unassembled WGS sequence"/>
</dbReference>
<feature type="region of interest" description="Disordered" evidence="2">
    <location>
        <begin position="157"/>
        <end position="213"/>
    </location>
</feature>
<organism evidence="3 4">
    <name type="scientific">Candidatus Wallbacteria bacterium HGW-Wallbacteria-1</name>
    <dbReference type="NCBI Taxonomy" id="2013854"/>
    <lineage>
        <taxon>Bacteria</taxon>
        <taxon>Candidatus Walliibacteriota</taxon>
    </lineage>
</organism>
<feature type="repeat" description="TPR" evidence="1">
    <location>
        <begin position="38"/>
        <end position="71"/>
    </location>
</feature>
<proteinExistence type="predicted"/>
<name>A0A2N1PSM7_9BACT</name>
<dbReference type="AlphaFoldDB" id="A0A2N1PSM7"/>
<comment type="caution">
    <text evidence="3">The sequence shown here is derived from an EMBL/GenBank/DDBJ whole genome shotgun (WGS) entry which is preliminary data.</text>
</comment>
<feature type="repeat" description="TPR" evidence="1">
    <location>
        <begin position="287"/>
        <end position="320"/>
    </location>
</feature>
<gene>
    <name evidence="3" type="ORF">CVV64_06135</name>
</gene>
<sequence>MSGYFSAVKPLLIAGILTFAVISLQPALSLSDADRVSSRQWLANGMEHFRKGDFKSSMESLEKALMHDPQNQDAQFLINEITELAIQELRKKESVSDTSSPAGQSSSGNQNSIGDQSDALRENGLLGSAGSEFQDDSIAGAENGADTTEAGFIASTAAGNAGTSSNAVTEELPAGRESDARVRKGSLFGSFMNRRISSTSGSGNPEVRNSGSGRALAMFNSSGESIVKTRRDPGLTNAMSGALGKSGSFRMLSGYFGGSGDAKASPNIDTDDVKHRAAVGSTENTRVDDLNEKGLKYARDNKFDRAIELFTTVLEKEPGNLVALNNVALAYAYNDDLYSAIKAYRKIVKLTPPGSRYHKMAQSMIKKLKSII</sequence>
<dbReference type="InterPro" id="IPR011990">
    <property type="entry name" value="TPR-like_helical_dom_sf"/>
</dbReference>
<evidence type="ECO:0000313" key="4">
    <source>
        <dbReference type="Proteomes" id="UP000233256"/>
    </source>
</evidence>
<dbReference type="SMART" id="SM00028">
    <property type="entry name" value="TPR"/>
    <property type="match status" value="3"/>
</dbReference>
<dbReference type="PROSITE" id="PS50005">
    <property type="entry name" value="TPR"/>
    <property type="match status" value="3"/>
</dbReference>
<feature type="region of interest" description="Disordered" evidence="2">
    <location>
        <begin position="92"/>
        <end position="117"/>
    </location>
</feature>
<protein>
    <recommendedName>
        <fullName evidence="5">Tetratricopeptide repeat protein</fullName>
    </recommendedName>
</protein>
<dbReference type="SUPFAM" id="SSF48452">
    <property type="entry name" value="TPR-like"/>
    <property type="match status" value="1"/>
</dbReference>
<dbReference type="Gene3D" id="1.25.40.10">
    <property type="entry name" value="Tetratricopeptide repeat domain"/>
    <property type="match status" value="1"/>
</dbReference>
<evidence type="ECO:0000313" key="3">
    <source>
        <dbReference type="EMBL" id="PKK91344.1"/>
    </source>
</evidence>
<dbReference type="Pfam" id="PF13432">
    <property type="entry name" value="TPR_16"/>
    <property type="match status" value="1"/>
</dbReference>
<feature type="compositionally biased region" description="Low complexity" evidence="2">
    <location>
        <begin position="157"/>
        <end position="167"/>
    </location>
</feature>